<dbReference type="Pfam" id="PF13879">
    <property type="entry name" value="Hmw_CFAP97"/>
    <property type="match status" value="1"/>
</dbReference>
<dbReference type="GO" id="GO:0016874">
    <property type="term" value="F:ligase activity"/>
    <property type="evidence" value="ECO:0007669"/>
    <property type="project" value="UniProtKB-KW"/>
</dbReference>
<dbReference type="EMBL" id="JADGJH010000129">
    <property type="protein sequence ID" value="KAJ3136766.1"/>
    <property type="molecule type" value="Genomic_DNA"/>
</dbReference>
<comment type="caution">
    <text evidence="3">The sequence shown here is derived from an EMBL/GenBank/DDBJ whole genome shotgun (WGS) entry which is preliminary data.</text>
</comment>
<gene>
    <name evidence="3" type="primary">TRIP12</name>
    <name evidence="3" type="ORF">HK100_001340</name>
</gene>
<dbReference type="PANTHER" id="PTHR33768">
    <property type="entry name" value="MIP11318P"/>
    <property type="match status" value="1"/>
</dbReference>
<dbReference type="AlphaFoldDB" id="A0AAD5T8I3"/>
<reference evidence="3" key="1">
    <citation type="submission" date="2020-05" db="EMBL/GenBank/DDBJ databases">
        <title>Phylogenomic resolution of chytrid fungi.</title>
        <authorList>
            <person name="Stajich J.E."/>
            <person name="Amses K."/>
            <person name="Simmons R."/>
            <person name="Seto K."/>
            <person name="Myers J."/>
            <person name="Bonds A."/>
            <person name="Quandt C.A."/>
            <person name="Barry K."/>
            <person name="Liu P."/>
            <person name="Grigoriev I."/>
            <person name="Longcore J.E."/>
            <person name="James T.Y."/>
        </authorList>
    </citation>
    <scope>NUCLEOTIDE SEQUENCE</scope>
    <source>
        <strain evidence="3">JEL0513</strain>
    </source>
</reference>
<evidence type="ECO:0000313" key="4">
    <source>
        <dbReference type="Proteomes" id="UP001211907"/>
    </source>
</evidence>
<proteinExistence type="inferred from homology"/>
<evidence type="ECO:0000256" key="1">
    <source>
        <dbReference type="ARBA" id="ARBA00008315"/>
    </source>
</evidence>
<feature type="region of interest" description="Disordered" evidence="2">
    <location>
        <begin position="1"/>
        <end position="32"/>
    </location>
</feature>
<keyword evidence="4" id="KW-1185">Reference proteome</keyword>
<sequence length="361" mass="41162">MAEEASSYENDGFEEYPRTSTASKNENDKRVSAISKTKAVRNSLNNANTVRASVAKTRKNESVRQYSRANVQNLIGKSANRVAIDPALIADENKQPIRKGTGIKKPKLQNNISDDEFDETKTNWKHYHTMFPVSNKFLAKKWDDITRKKYLQKLGSIENSVDNNAPLKFAHLKTNLKRVQMEQERQTTIKKNNKILIEKMTDITKHDRLFAQPTEHSRNLQIAIKNNRSSRKAKIYQENLSILNRLEHSKSDYDHEKIKHDSVAHLHLLQNLATFPVRYAKLLKEGVERNFGEKKVGNIKHARHHWHGCYGGVVVPHSLEMMAFGEKDTAVKGRGKTLPTVPKIEEGEGPLVQESSPISPI</sequence>
<comment type="similarity">
    <text evidence="1">Belongs to the CFAP97 family.</text>
</comment>
<accession>A0AAD5T8I3</accession>
<keyword evidence="3" id="KW-0436">Ligase</keyword>
<protein>
    <submittedName>
        <fullName evidence="3">Ubiquitin-protein ligase</fullName>
    </submittedName>
</protein>
<dbReference type="InterPro" id="IPR038792">
    <property type="entry name" value="CFAP97D1/2"/>
</dbReference>
<dbReference type="Proteomes" id="UP001211907">
    <property type="component" value="Unassembled WGS sequence"/>
</dbReference>
<organism evidence="3 4">
    <name type="scientific">Physocladia obscura</name>
    <dbReference type="NCBI Taxonomy" id="109957"/>
    <lineage>
        <taxon>Eukaryota</taxon>
        <taxon>Fungi</taxon>
        <taxon>Fungi incertae sedis</taxon>
        <taxon>Chytridiomycota</taxon>
        <taxon>Chytridiomycota incertae sedis</taxon>
        <taxon>Chytridiomycetes</taxon>
        <taxon>Chytridiales</taxon>
        <taxon>Chytriomycetaceae</taxon>
        <taxon>Physocladia</taxon>
    </lineage>
</organism>
<evidence type="ECO:0000256" key="2">
    <source>
        <dbReference type="SAM" id="MobiDB-lite"/>
    </source>
</evidence>
<evidence type="ECO:0000313" key="3">
    <source>
        <dbReference type="EMBL" id="KAJ3136766.1"/>
    </source>
</evidence>
<dbReference type="PANTHER" id="PTHR33768:SF3">
    <property type="entry name" value="MIP11318P"/>
    <property type="match status" value="1"/>
</dbReference>
<name>A0AAD5T8I3_9FUNG</name>
<dbReference type="InterPro" id="IPR029488">
    <property type="entry name" value="Hmw/CFAP97"/>
</dbReference>
<feature type="region of interest" description="Disordered" evidence="2">
    <location>
        <begin position="334"/>
        <end position="361"/>
    </location>
</feature>